<dbReference type="InterPro" id="IPR041698">
    <property type="entry name" value="Methyltransf_25"/>
</dbReference>
<dbReference type="Gene3D" id="2.20.25.110">
    <property type="entry name" value="S-adenosyl-L-methionine-dependent methyltransferases"/>
    <property type="match status" value="1"/>
</dbReference>
<evidence type="ECO:0000313" key="4">
    <source>
        <dbReference type="Proteomes" id="UP000595564"/>
    </source>
</evidence>
<protein>
    <recommendedName>
        <fullName evidence="2">Methyltransferase domain-containing protein</fullName>
    </recommendedName>
</protein>
<dbReference type="PANTHER" id="PTHR43861">
    <property type="entry name" value="TRANS-ACONITATE 2-METHYLTRANSFERASE-RELATED"/>
    <property type="match status" value="1"/>
</dbReference>
<dbReference type="Gene3D" id="3.40.50.150">
    <property type="entry name" value="Vaccinia Virus protein VP39"/>
    <property type="match status" value="1"/>
</dbReference>
<sequence length="258" mass="30054">MSIYNYPEYYDIAFGYRDLDLECDFIEKQIAVHSRSDNFSLLDIACGTGSHLIEMGKRGFDVSGFDISPKMIEYAKKKAEQNGIDAYLWVDNMVSFSVERTFGCAINLLTGFNYLLRNEDVEEHLKRVARVLDTGGLYIIEMNHPREFVTNEPSTTNSWVEIKGDVEVEVDWDNERSSVDLLTHIVTTKPIVKVKDKDREFIINMEEKFRIYLYQEILHYIDCSGSFELVNSFGSFRFDKPLDNSKDSWRMILVLRKK</sequence>
<dbReference type="Proteomes" id="UP000595564">
    <property type="component" value="Chromosome"/>
</dbReference>
<dbReference type="AlphaFoldDB" id="A0A7R6SY18"/>
<dbReference type="InterPro" id="IPR029063">
    <property type="entry name" value="SAM-dependent_MTases_sf"/>
</dbReference>
<organism evidence="3 4">
    <name type="scientific">Thermotomaculum hydrothermale</name>
    <dbReference type="NCBI Taxonomy" id="981385"/>
    <lineage>
        <taxon>Bacteria</taxon>
        <taxon>Pseudomonadati</taxon>
        <taxon>Acidobacteriota</taxon>
        <taxon>Holophagae</taxon>
        <taxon>Thermotomaculales</taxon>
        <taxon>Thermotomaculaceae</taxon>
        <taxon>Thermotomaculum</taxon>
    </lineage>
</organism>
<dbReference type="CDD" id="cd02440">
    <property type="entry name" value="AdoMet_MTases"/>
    <property type="match status" value="1"/>
</dbReference>
<dbReference type="RefSeq" id="WP_201328440.1">
    <property type="nucleotide sequence ID" value="NZ_AP017470.1"/>
</dbReference>
<reference evidence="3 4" key="1">
    <citation type="journal article" date="2012" name="Extremophiles">
        <title>Thermotomaculum hydrothermale gen. nov., sp. nov., a novel heterotrophic thermophile within the phylum Acidobacteria from a deep-sea hydrothermal vent chimney in the Southern Okinawa Trough.</title>
        <authorList>
            <person name="Izumi H."/>
            <person name="Nunoura T."/>
            <person name="Miyazaki M."/>
            <person name="Mino S."/>
            <person name="Toki T."/>
            <person name="Takai K."/>
            <person name="Sako Y."/>
            <person name="Sawabe T."/>
            <person name="Nakagawa S."/>
        </authorList>
    </citation>
    <scope>NUCLEOTIDE SEQUENCE [LARGE SCALE GENOMIC DNA]</scope>
    <source>
        <strain evidence="3 4">AC55</strain>
    </source>
</reference>
<dbReference type="KEGG" id="thyd:TTHT_0513"/>
<gene>
    <name evidence="3" type="ORF">TTHT_0513</name>
</gene>
<keyword evidence="1" id="KW-0808">Transferase</keyword>
<keyword evidence="4" id="KW-1185">Reference proteome</keyword>
<dbReference type="EMBL" id="AP017470">
    <property type="protein sequence ID" value="BBB32101.1"/>
    <property type="molecule type" value="Genomic_DNA"/>
</dbReference>
<evidence type="ECO:0000259" key="2">
    <source>
        <dbReference type="Pfam" id="PF13649"/>
    </source>
</evidence>
<name>A0A7R6SY18_9BACT</name>
<dbReference type="Pfam" id="PF13649">
    <property type="entry name" value="Methyltransf_25"/>
    <property type="match status" value="1"/>
</dbReference>
<dbReference type="SUPFAM" id="SSF53335">
    <property type="entry name" value="S-adenosyl-L-methionine-dependent methyltransferases"/>
    <property type="match status" value="1"/>
</dbReference>
<proteinExistence type="predicted"/>
<evidence type="ECO:0000313" key="3">
    <source>
        <dbReference type="EMBL" id="BBB32101.1"/>
    </source>
</evidence>
<accession>A0A7R6SY18</accession>
<evidence type="ECO:0000256" key="1">
    <source>
        <dbReference type="ARBA" id="ARBA00022679"/>
    </source>
</evidence>
<feature type="domain" description="Methyltransferase" evidence="2">
    <location>
        <begin position="42"/>
        <end position="136"/>
    </location>
</feature>
<dbReference type="GO" id="GO:0016740">
    <property type="term" value="F:transferase activity"/>
    <property type="evidence" value="ECO:0007669"/>
    <property type="project" value="UniProtKB-KW"/>
</dbReference>